<dbReference type="InterPro" id="IPR012337">
    <property type="entry name" value="RNaseH-like_sf"/>
</dbReference>
<name>A0A6L3AS07_AZOBR</name>
<dbReference type="GO" id="GO:0003676">
    <property type="term" value="F:nucleic acid binding"/>
    <property type="evidence" value="ECO:0007669"/>
    <property type="project" value="InterPro"/>
</dbReference>
<reference evidence="1 2" key="1">
    <citation type="submission" date="2018-07" db="EMBL/GenBank/DDBJ databases">
        <title>Genome sequence of Roseomonas fauriae ATCC 49958.</title>
        <authorList>
            <person name="Sant'Anna F.H."/>
            <person name="Baldani J.I."/>
            <person name="Zilli J.E."/>
            <person name="Reis V.M."/>
            <person name="Hartmann A."/>
            <person name="Cruz L."/>
            <person name="de Souza E.M."/>
            <person name="de Oliveira Pedrosa F."/>
            <person name="Passaglia L.M.P."/>
        </authorList>
    </citation>
    <scope>NUCLEOTIDE SEQUENCE [LARGE SCALE GENOMIC DNA]</scope>
    <source>
        <strain evidence="1 2">ATCC 49958</strain>
    </source>
</reference>
<dbReference type="Proteomes" id="UP000476837">
    <property type="component" value="Unassembled WGS sequence"/>
</dbReference>
<dbReference type="Gene3D" id="3.30.420.10">
    <property type="entry name" value="Ribonuclease H-like superfamily/Ribonuclease H"/>
    <property type="match status" value="1"/>
</dbReference>
<comment type="caution">
    <text evidence="1">The sequence shown here is derived from an EMBL/GenBank/DDBJ whole genome shotgun (WGS) entry which is preliminary data.</text>
</comment>
<dbReference type="InterPro" id="IPR036397">
    <property type="entry name" value="RNaseH_sf"/>
</dbReference>
<dbReference type="SUPFAM" id="SSF53098">
    <property type="entry name" value="Ribonuclease H-like"/>
    <property type="match status" value="1"/>
</dbReference>
<sequence>MTDIASAEPIRLDGMVVLDFEASCFPQSGSFPIEVGVATLDGWSAGWLIRPTLEWIRHGTWDPNAARIHGITVEVLQRDGLPPAEVVQELDKVLHPDRPVFSDAAGAETFWLSALYGVVGREPPVVVQPIQPVLEGLTSSGGLYAAGEIASAEYEAGLGFAERHRAKSDARRLAEVVRILVGIR</sequence>
<evidence type="ECO:0000313" key="1">
    <source>
        <dbReference type="EMBL" id="KAA0676739.1"/>
    </source>
</evidence>
<gene>
    <name evidence="1" type="ORF">DS837_30380</name>
</gene>
<proteinExistence type="predicted"/>
<dbReference type="AlphaFoldDB" id="A0A6L3AS07"/>
<dbReference type="EMBL" id="QOKV01000041">
    <property type="protein sequence ID" value="KAA0676739.1"/>
    <property type="molecule type" value="Genomic_DNA"/>
</dbReference>
<organism evidence="1 2">
    <name type="scientific">Azospirillum brasilense</name>
    <dbReference type="NCBI Taxonomy" id="192"/>
    <lineage>
        <taxon>Bacteria</taxon>
        <taxon>Pseudomonadati</taxon>
        <taxon>Pseudomonadota</taxon>
        <taxon>Alphaproteobacteria</taxon>
        <taxon>Rhodospirillales</taxon>
        <taxon>Azospirillaceae</taxon>
        <taxon>Azospirillum</taxon>
    </lineage>
</organism>
<protein>
    <submittedName>
        <fullName evidence="1">Uncharacterized protein</fullName>
    </submittedName>
</protein>
<evidence type="ECO:0000313" key="2">
    <source>
        <dbReference type="Proteomes" id="UP000476837"/>
    </source>
</evidence>
<dbReference type="RefSeq" id="WP_149168186.1">
    <property type="nucleotide sequence ID" value="NZ_QOKV01000041.1"/>
</dbReference>
<accession>A0A6L3AS07</accession>